<evidence type="ECO:0000313" key="2">
    <source>
        <dbReference type="Proteomes" id="UP000192448"/>
    </source>
</evidence>
<comment type="caution">
    <text evidence="1">The sequence shown here is derived from an EMBL/GenBank/DDBJ whole genome shotgun (WGS) entry which is preliminary data.</text>
</comment>
<accession>A0A1X0B750</accession>
<organism evidence="1 2">
    <name type="scientific">Mycobacterium aquaticum</name>
    <dbReference type="NCBI Taxonomy" id="1927124"/>
    <lineage>
        <taxon>Bacteria</taxon>
        <taxon>Bacillati</taxon>
        <taxon>Actinomycetota</taxon>
        <taxon>Actinomycetes</taxon>
        <taxon>Mycobacteriales</taxon>
        <taxon>Mycobacteriaceae</taxon>
        <taxon>Mycobacterium</taxon>
    </lineage>
</organism>
<name>A0A1X0B750_9MYCO</name>
<dbReference type="RefSeq" id="WP_083161592.1">
    <property type="nucleotide sequence ID" value="NZ_MVHF01000004.1"/>
</dbReference>
<protein>
    <submittedName>
        <fullName evidence="1">Uncharacterized protein</fullName>
    </submittedName>
</protein>
<keyword evidence="2" id="KW-1185">Reference proteome</keyword>
<dbReference type="STRING" id="1927124.BST13_05820"/>
<reference evidence="1 2" key="1">
    <citation type="submission" date="2017-02" db="EMBL/GenBank/DDBJ databases">
        <title>The new phylogeny of genus Mycobacterium.</title>
        <authorList>
            <person name="Tortoli E."/>
            <person name="Trovato A."/>
            <person name="Cirillo D.M."/>
        </authorList>
    </citation>
    <scope>NUCLEOTIDE SEQUENCE [LARGE SCALE GENOMIC DNA]</scope>
    <source>
        <strain evidence="1 2">RW6</strain>
    </source>
</reference>
<dbReference type="AlphaFoldDB" id="A0A1X0B750"/>
<dbReference type="OrthoDB" id="4550370at2"/>
<dbReference type="EMBL" id="MVHF01000004">
    <property type="protein sequence ID" value="ORA38113.1"/>
    <property type="molecule type" value="Genomic_DNA"/>
</dbReference>
<gene>
    <name evidence="1" type="ORF">BST13_05820</name>
</gene>
<dbReference type="Proteomes" id="UP000192448">
    <property type="component" value="Unassembled WGS sequence"/>
</dbReference>
<proteinExistence type="predicted"/>
<evidence type="ECO:0000313" key="1">
    <source>
        <dbReference type="EMBL" id="ORA38113.1"/>
    </source>
</evidence>
<sequence>MSSPQCVDPAVEVIAAFTKGLRQGFDPAGPCPPDGGGSATVRFFAGDGALPAWNAGDDCDAPFLWVRAAHRYHSLPRTFPDPFTGNAADCTVQPIRVLAVEIGVGRCTTMDAEPDWDTLDDEAIMSLDDSWRIEQTLQAVTRRLRGPDRAVATDTVAPYGPAGGIIAWTGMAYVQL</sequence>